<name>A0AAV6SJA8_SOLSE</name>
<evidence type="ECO:0000256" key="1">
    <source>
        <dbReference type="SAM" id="MobiDB-lite"/>
    </source>
</evidence>
<protein>
    <submittedName>
        <fullName evidence="2">Uncharacterized protein</fullName>
    </submittedName>
</protein>
<keyword evidence="3" id="KW-1185">Reference proteome</keyword>
<accession>A0AAV6SJA8</accession>
<feature type="region of interest" description="Disordered" evidence="1">
    <location>
        <begin position="22"/>
        <end position="50"/>
    </location>
</feature>
<sequence>MADPRVFIVFSPLVFSRVLRSPHSSVTNLSSDTPARFDRQPPEPKPEPACEQNAFELRAKPRATSTWSDTDTGAVKPLNQSVHPYSAAVGTVQNQQQ</sequence>
<evidence type="ECO:0000313" key="2">
    <source>
        <dbReference type="EMBL" id="KAG7516376.1"/>
    </source>
</evidence>
<dbReference type="AlphaFoldDB" id="A0AAV6SJA8"/>
<evidence type="ECO:0000313" key="3">
    <source>
        <dbReference type="Proteomes" id="UP000693946"/>
    </source>
</evidence>
<organism evidence="2 3">
    <name type="scientific">Solea senegalensis</name>
    <name type="common">Senegalese sole</name>
    <dbReference type="NCBI Taxonomy" id="28829"/>
    <lineage>
        <taxon>Eukaryota</taxon>
        <taxon>Metazoa</taxon>
        <taxon>Chordata</taxon>
        <taxon>Craniata</taxon>
        <taxon>Vertebrata</taxon>
        <taxon>Euteleostomi</taxon>
        <taxon>Actinopterygii</taxon>
        <taxon>Neopterygii</taxon>
        <taxon>Teleostei</taxon>
        <taxon>Neoteleostei</taxon>
        <taxon>Acanthomorphata</taxon>
        <taxon>Carangaria</taxon>
        <taxon>Pleuronectiformes</taxon>
        <taxon>Pleuronectoidei</taxon>
        <taxon>Soleidae</taxon>
        <taxon>Solea</taxon>
    </lineage>
</organism>
<gene>
    <name evidence="2" type="ORF">JOB18_030136</name>
</gene>
<reference evidence="2 3" key="1">
    <citation type="journal article" date="2021" name="Sci. Rep.">
        <title>Chromosome anchoring in Senegalese sole (Solea senegalensis) reveals sex-associated markers and genome rearrangements in flatfish.</title>
        <authorList>
            <person name="Guerrero-Cozar I."/>
            <person name="Gomez-Garrido J."/>
            <person name="Berbel C."/>
            <person name="Martinez-Blanch J.F."/>
            <person name="Alioto T."/>
            <person name="Claros M.G."/>
            <person name="Gagnaire P.A."/>
            <person name="Manchado M."/>
        </authorList>
    </citation>
    <scope>NUCLEOTIDE SEQUENCE [LARGE SCALE GENOMIC DNA]</scope>
    <source>
        <strain evidence="2">Sse05_10M</strain>
    </source>
</reference>
<comment type="caution">
    <text evidence="2">The sequence shown here is derived from an EMBL/GenBank/DDBJ whole genome shotgun (WGS) entry which is preliminary data.</text>
</comment>
<proteinExistence type="predicted"/>
<dbReference type="Proteomes" id="UP000693946">
    <property type="component" value="Linkage Group LG13"/>
</dbReference>
<dbReference type="EMBL" id="JAGKHQ010000005">
    <property type="protein sequence ID" value="KAG7516376.1"/>
    <property type="molecule type" value="Genomic_DNA"/>
</dbReference>
<feature type="compositionally biased region" description="Basic and acidic residues" evidence="1">
    <location>
        <begin position="35"/>
        <end position="48"/>
    </location>
</feature>
<feature type="compositionally biased region" description="Polar residues" evidence="1">
    <location>
        <begin position="22"/>
        <end position="33"/>
    </location>
</feature>